<protein>
    <recommendedName>
        <fullName evidence="1">Nucleoside phosphorylase domain-containing protein</fullName>
    </recommendedName>
</protein>
<proteinExistence type="predicted"/>
<dbReference type="SUPFAM" id="SSF53167">
    <property type="entry name" value="Purine and uridine phosphorylases"/>
    <property type="match status" value="1"/>
</dbReference>
<reference evidence="2" key="1">
    <citation type="journal article" date="2023" name="IMA Fungus">
        <title>Comparative genomic study of the Penicillium genus elucidates a diverse pangenome and 15 lateral gene transfer events.</title>
        <authorList>
            <person name="Petersen C."/>
            <person name="Sorensen T."/>
            <person name="Nielsen M.R."/>
            <person name="Sondergaard T.E."/>
            <person name="Sorensen J.L."/>
            <person name="Fitzpatrick D.A."/>
            <person name="Frisvad J.C."/>
            <person name="Nielsen K.L."/>
        </authorList>
    </citation>
    <scope>NUCLEOTIDE SEQUENCE</scope>
    <source>
        <strain evidence="2">IBT 12815</strain>
    </source>
</reference>
<dbReference type="GO" id="GO:0003824">
    <property type="term" value="F:catalytic activity"/>
    <property type="evidence" value="ECO:0007669"/>
    <property type="project" value="InterPro"/>
</dbReference>
<accession>A0AAD6E666</accession>
<dbReference type="SUPFAM" id="SSF52540">
    <property type="entry name" value="P-loop containing nucleoside triphosphate hydrolases"/>
    <property type="match status" value="1"/>
</dbReference>
<evidence type="ECO:0000313" key="3">
    <source>
        <dbReference type="Proteomes" id="UP001213799"/>
    </source>
</evidence>
<gene>
    <name evidence="2" type="ORF">N7537_005477</name>
</gene>
<keyword evidence="3" id="KW-1185">Reference proteome</keyword>
<evidence type="ECO:0000259" key="1">
    <source>
        <dbReference type="Pfam" id="PF01048"/>
    </source>
</evidence>
<dbReference type="Proteomes" id="UP001213799">
    <property type="component" value="Unassembled WGS sequence"/>
</dbReference>
<dbReference type="GO" id="GO:0009116">
    <property type="term" value="P:nucleoside metabolic process"/>
    <property type="evidence" value="ECO:0007669"/>
    <property type="project" value="InterPro"/>
</dbReference>
<comment type="caution">
    <text evidence="2">The sequence shown here is derived from an EMBL/GenBank/DDBJ whole genome shotgun (WGS) entry which is preliminary data.</text>
</comment>
<name>A0AAD6E666_9EURO</name>
<dbReference type="Gene3D" id="3.40.50.300">
    <property type="entry name" value="P-loop containing nucleotide triphosphate hydrolases"/>
    <property type="match status" value="1"/>
</dbReference>
<dbReference type="InterPro" id="IPR027417">
    <property type="entry name" value="P-loop_NTPase"/>
</dbReference>
<dbReference type="Pfam" id="PF01048">
    <property type="entry name" value="PNP_UDP_1"/>
    <property type="match status" value="1"/>
</dbReference>
<dbReference type="InterPro" id="IPR035994">
    <property type="entry name" value="Nucleoside_phosphorylase_sf"/>
</dbReference>
<organism evidence="2 3">
    <name type="scientific">Penicillium hordei</name>
    <dbReference type="NCBI Taxonomy" id="40994"/>
    <lineage>
        <taxon>Eukaryota</taxon>
        <taxon>Fungi</taxon>
        <taxon>Dikarya</taxon>
        <taxon>Ascomycota</taxon>
        <taxon>Pezizomycotina</taxon>
        <taxon>Eurotiomycetes</taxon>
        <taxon>Eurotiomycetidae</taxon>
        <taxon>Eurotiales</taxon>
        <taxon>Aspergillaceae</taxon>
        <taxon>Penicillium</taxon>
    </lineage>
</organism>
<dbReference type="PANTHER" id="PTHR46082:SF6">
    <property type="entry name" value="AAA+ ATPASE DOMAIN-CONTAINING PROTEIN-RELATED"/>
    <property type="match status" value="1"/>
</dbReference>
<dbReference type="Gene3D" id="3.40.50.1580">
    <property type="entry name" value="Nucleoside phosphorylase domain"/>
    <property type="match status" value="1"/>
</dbReference>
<reference evidence="2" key="2">
    <citation type="submission" date="2023-01" db="EMBL/GenBank/DDBJ databases">
        <authorList>
            <person name="Petersen C."/>
        </authorList>
    </citation>
    <scope>NUCLEOTIDE SEQUENCE</scope>
    <source>
        <strain evidence="2">IBT 12815</strain>
    </source>
</reference>
<dbReference type="EMBL" id="JAQJAE010000003">
    <property type="protein sequence ID" value="KAJ5602521.1"/>
    <property type="molecule type" value="Genomic_DNA"/>
</dbReference>
<evidence type="ECO:0000313" key="2">
    <source>
        <dbReference type="EMBL" id="KAJ5602521.1"/>
    </source>
</evidence>
<dbReference type="InterPro" id="IPR000845">
    <property type="entry name" value="Nucleoside_phosphorylase_d"/>
</dbReference>
<sequence length="552" mass="62758">MRPRDTSEFGIAIICALPLEADPIEALFDEAYDRFSKIYGKQPGDQNTYITGRIGLHNVVLCYMPGIGRSPVASVASSLRISFTGVQLALVVGICGAAPYPSNRKQIFLGDVIISDSIVQYDFGRQYPGGFDRKKGVRDILGRPSQEIRALLNSLQRRRSLLEFKDETSQYLDFESSFAHKHYTSVLSSRWRSEELYELQTQLLRVSIYERIVVLQGPPGIGKSSLAAQYVEEFFENYSAIFWLDASSPSHLERSFSKARAQIQQESHYVGPIERVHNGILSCHDSYHRYARNSSPGIRSVCARGEDVQAVQRWLSRKNNNHWLLIFDNYPSMMDSDENDERPLIERFFPDARHGHMVVTTRSSLPLGHTIRLEKIKCADEGLKILAGSSGKHYVLRGDSCRSYLDLLEQNWSQVQEQNPRLPSYGGNLDSCWEVAFAALRDSPDVHMGFSSWVILDSSDAWFELFARKGTDKIKFNRAMMLLRNYGVVEHGPIPSDETLGSRGYNMQKTFHTWLQNRFHQVTPTLPCWAVDRILDSSRKVIDSGTYFEGLV</sequence>
<dbReference type="RefSeq" id="XP_056752319.1">
    <property type="nucleotide sequence ID" value="XM_056896534.1"/>
</dbReference>
<dbReference type="GeneID" id="81586776"/>
<feature type="domain" description="Nucleoside phosphorylase" evidence="1">
    <location>
        <begin position="11"/>
        <end position="135"/>
    </location>
</feature>
<dbReference type="AlphaFoldDB" id="A0AAD6E666"/>
<dbReference type="InterPro" id="IPR053137">
    <property type="entry name" value="NLR-like"/>
</dbReference>
<dbReference type="PANTHER" id="PTHR46082">
    <property type="entry name" value="ATP/GTP-BINDING PROTEIN-RELATED"/>
    <property type="match status" value="1"/>
</dbReference>